<dbReference type="CDD" id="cd03185">
    <property type="entry name" value="GST_C_Tau"/>
    <property type="match status" value="1"/>
</dbReference>
<dbReference type="GO" id="GO:0006749">
    <property type="term" value="P:glutathione metabolic process"/>
    <property type="evidence" value="ECO:0007669"/>
    <property type="project" value="InterPro"/>
</dbReference>
<evidence type="ECO:0000259" key="2">
    <source>
        <dbReference type="PROSITE" id="PS50405"/>
    </source>
</evidence>
<dbReference type="InterPro" id="IPR045074">
    <property type="entry name" value="GST_C_Tau"/>
</dbReference>
<sequence length="139" mass="15867">MDPKSHIAPTSLRQSQATILGQQLLPSIWRVFASQGKEREGAMEAAVENLKFVEEELEGKRLFGGDKIGLADLAFGWLGNLIGVLEQVVGLRLIDERFPLLSAWIQEFWEIQIIKESWPSHDKLVVKYQEIYDKLHPLK</sequence>
<reference evidence="3" key="1">
    <citation type="submission" date="2019-09" db="EMBL/GenBank/DDBJ databases">
        <title>Draft genome information of white flower Hibiscus syriacus.</title>
        <authorList>
            <person name="Kim Y.-M."/>
        </authorList>
    </citation>
    <scope>NUCLEOTIDE SEQUENCE [LARGE SCALE GENOMIC DNA]</scope>
    <source>
        <strain evidence="3">YM2019G1</strain>
    </source>
</reference>
<dbReference type="PANTHER" id="PTHR11260:SF729">
    <property type="entry name" value="GLUTATHIONE TRANSFERASE"/>
    <property type="match status" value="1"/>
</dbReference>
<feature type="domain" description="GST C-terminal" evidence="2">
    <location>
        <begin position="2"/>
        <end position="135"/>
    </location>
</feature>
<evidence type="ECO:0000256" key="1">
    <source>
        <dbReference type="ARBA" id="ARBA00004514"/>
    </source>
</evidence>
<evidence type="ECO:0000313" key="4">
    <source>
        <dbReference type="Proteomes" id="UP000436088"/>
    </source>
</evidence>
<dbReference type="PROSITE" id="PS50405">
    <property type="entry name" value="GST_CTER"/>
    <property type="match status" value="1"/>
</dbReference>
<evidence type="ECO:0000313" key="3">
    <source>
        <dbReference type="EMBL" id="KAE8713308.1"/>
    </source>
</evidence>
<dbReference type="AlphaFoldDB" id="A0A6A3BCH3"/>
<comment type="caution">
    <text evidence="3">The sequence shown here is derived from an EMBL/GenBank/DDBJ whole genome shotgun (WGS) entry which is preliminary data.</text>
</comment>
<dbReference type="InterPro" id="IPR036282">
    <property type="entry name" value="Glutathione-S-Trfase_C_sf"/>
</dbReference>
<dbReference type="Gene3D" id="1.20.1050.10">
    <property type="match status" value="1"/>
</dbReference>
<keyword evidence="4" id="KW-1185">Reference proteome</keyword>
<proteinExistence type="predicted"/>
<dbReference type="EMBL" id="VEPZ02000879">
    <property type="protein sequence ID" value="KAE8713308.1"/>
    <property type="molecule type" value="Genomic_DNA"/>
</dbReference>
<dbReference type="InterPro" id="IPR004046">
    <property type="entry name" value="GST_C"/>
</dbReference>
<dbReference type="PANTHER" id="PTHR11260">
    <property type="entry name" value="GLUTATHIONE S-TRANSFERASE, GST, SUPERFAMILY, GST DOMAIN CONTAINING"/>
    <property type="match status" value="1"/>
</dbReference>
<dbReference type="GO" id="GO:0005829">
    <property type="term" value="C:cytosol"/>
    <property type="evidence" value="ECO:0007669"/>
    <property type="project" value="UniProtKB-SubCell"/>
</dbReference>
<dbReference type="InterPro" id="IPR010987">
    <property type="entry name" value="Glutathione-S-Trfase_C-like"/>
</dbReference>
<dbReference type="SUPFAM" id="SSF47616">
    <property type="entry name" value="GST C-terminal domain-like"/>
    <property type="match status" value="1"/>
</dbReference>
<dbReference type="Proteomes" id="UP000436088">
    <property type="component" value="Unassembled WGS sequence"/>
</dbReference>
<dbReference type="InterPro" id="IPR045073">
    <property type="entry name" value="Omega/Tau-like"/>
</dbReference>
<accession>A0A6A3BCH3</accession>
<comment type="subcellular location">
    <subcellularLocation>
        <location evidence="1">Cytoplasm</location>
        <location evidence="1">Cytosol</location>
    </subcellularLocation>
</comment>
<organism evidence="3 4">
    <name type="scientific">Hibiscus syriacus</name>
    <name type="common">Rose of Sharon</name>
    <dbReference type="NCBI Taxonomy" id="106335"/>
    <lineage>
        <taxon>Eukaryota</taxon>
        <taxon>Viridiplantae</taxon>
        <taxon>Streptophyta</taxon>
        <taxon>Embryophyta</taxon>
        <taxon>Tracheophyta</taxon>
        <taxon>Spermatophyta</taxon>
        <taxon>Magnoliopsida</taxon>
        <taxon>eudicotyledons</taxon>
        <taxon>Gunneridae</taxon>
        <taxon>Pentapetalae</taxon>
        <taxon>rosids</taxon>
        <taxon>malvids</taxon>
        <taxon>Malvales</taxon>
        <taxon>Malvaceae</taxon>
        <taxon>Malvoideae</taxon>
        <taxon>Hibiscus</taxon>
    </lineage>
</organism>
<dbReference type="Pfam" id="PF00043">
    <property type="entry name" value="GST_C"/>
    <property type="match status" value="1"/>
</dbReference>
<dbReference type="GO" id="GO:0004364">
    <property type="term" value="F:glutathione transferase activity"/>
    <property type="evidence" value="ECO:0007669"/>
    <property type="project" value="InterPro"/>
</dbReference>
<gene>
    <name evidence="3" type="ORF">F3Y22_tig00110213pilonHSYRG00284</name>
</gene>
<name>A0A6A3BCH3_HIBSY</name>
<protein>
    <submittedName>
        <fullName evidence="3">Tetratricopeptide repeat (TPR)-like superfamily protein</fullName>
    </submittedName>
</protein>